<dbReference type="AlphaFoldDB" id="A0AA86PVR7"/>
<keyword evidence="5" id="KW-1185">Reference proteome</keyword>
<sequence length="199" mass="23245">MLYRRIFLVNATCFVCSTTCSCSQSLFQINSQNYTILLQSNQIQLLTQTAIKVICYKNGIRVFSARFQFVLIHNICSIQITSPFGNNFIDTGAVLTQFCEPFHRFKELKLFEVILSHTCSDQIPQNCSANQFWVLSSFSFQHIIYSFKSYIIIYFPISMLLFSYCWLGYTCAKYISFNITTQNLPIRFNYMEIARSWSK</sequence>
<gene>
    <name evidence="3" type="ORF">HINF_LOCUS29049</name>
    <name evidence="4" type="ORF">HINF_LOCUS78771</name>
</gene>
<reference evidence="3" key="1">
    <citation type="submission" date="2023-06" db="EMBL/GenBank/DDBJ databases">
        <authorList>
            <person name="Kurt Z."/>
        </authorList>
    </citation>
    <scope>NUCLEOTIDE SEQUENCE</scope>
</reference>
<name>A0AA86PVR7_9EUKA</name>
<dbReference type="PROSITE" id="PS51257">
    <property type="entry name" value="PROKAR_LIPOPROTEIN"/>
    <property type="match status" value="1"/>
</dbReference>
<evidence type="ECO:0000256" key="1">
    <source>
        <dbReference type="SAM" id="Phobius"/>
    </source>
</evidence>
<evidence type="ECO:0000313" key="3">
    <source>
        <dbReference type="EMBL" id="CAI9941404.1"/>
    </source>
</evidence>
<feature type="chain" id="PRO_5041665462" evidence="2">
    <location>
        <begin position="23"/>
        <end position="199"/>
    </location>
</feature>
<dbReference type="Proteomes" id="UP001642409">
    <property type="component" value="Unassembled WGS sequence"/>
</dbReference>
<keyword evidence="1" id="KW-0812">Transmembrane</keyword>
<protein>
    <submittedName>
        <fullName evidence="4">Hypothetical_protein</fullName>
    </submittedName>
</protein>
<evidence type="ECO:0000313" key="5">
    <source>
        <dbReference type="Proteomes" id="UP001642409"/>
    </source>
</evidence>
<keyword evidence="1" id="KW-1133">Transmembrane helix</keyword>
<comment type="caution">
    <text evidence="3">The sequence shown here is derived from an EMBL/GenBank/DDBJ whole genome shotgun (WGS) entry which is preliminary data.</text>
</comment>
<evidence type="ECO:0000313" key="4">
    <source>
        <dbReference type="EMBL" id="CAL6115770.1"/>
    </source>
</evidence>
<dbReference type="EMBL" id="CAXDID020000914">
    <property type="protein sequence ID" value="CAL6115770.1"/>
    <property type="molecule type" value="Genomic_DNA"/>
</dbReference>
<dbReference type="EMBL" id="CATOUU010000693">
    <property type="protein sequence ID" value="CAI9941404.1"/>
    <property type="molecule type" value="Genomic_DNA"/>
</dbReference>
<organism evidence="3">
    <name type="scientific">Hexamita inflata</name>
    <dbReference type="NCBI Taxonomy" id="28002"/>
    <lineage>
        <taxon>Eukaryota</taxon>
        <taxon>Metamonada</taxon>
        <taxon>Diplomonadida</taxon>
        <taxon>Hexamitidae</taxon>
        <taxon>Hexamitinae</taxon>
        <taxon>Hexamita</taxon>
    </lineage>
</organism>
<accession>A0AA86PVR7</accession>
<feature type="signal peptide" evidence="2">
    <location>
        <begin position="1"/>
        <end position="22"/>
    </location>
</feature>
<keyword evidence="1" id="KW-0472">Membrane</keyword>
<keyword evidence="2" id="KW-0732">Signal</keyword>
<reference evidence="4 5" key="2">
    <citation type="submission" date="2024-07" db="EMBL/GenBank/DDBJ databases">
        <authorList>
            <person name="Akdeniz Z."/>
        </authorList>
    </citation>
    <scope>NUCLEOTIDE SEQUENCE [LARGE SCALE GENOMIC DNA]</scope>
</reference>
<feature type="transmembrane region" description="Helical" evidence="1">
    <location>
        <begin position="150"/>
        <end position="169"/>
    </location>
</feature>
<evidence type="ECO:0000256" key="2">
    <source>
        <dbReference type="SAM" id="SignalP"/>
    </source>
</evidence>
<proteinExistence type="predicted"/>